<keyword evidence="3" id="KW-1185">Reference proteome</keyword>
<dbReference type="CDD" id="cd06153">
    <property type="entry name" value="YjgF_YER057c_UK114_like_5"/>
    <property type="match status" value="1"/>
</dbReference>
<evidence type="ECO:0000313" key="2">
    <source>
        <dbReference type="EMBL" id="SNB75778.1"/>
    </source>
</evidence>
<evidence type="ECO:0000313" key="3">
    <source>
        <dbReference type="Proteomes" id="UP000197065"/>
    </source>
</evidence>
<reference evidence="2 3" key="1">
    <citation type="submission" date="2017-06" db="EMBL/GenBank/DDBJ databases">
        <authorList>
            <person name="Kim H.J."/>
            <person name="Triplett B.A."/>
        </authorList>
    </citation>
    <scope>NUCLEOTIDE SEQUENCE [LARGE SCALE GENOMIC DNA]</scope>
    <source>
        <strain evidence="2 3">B29T1</strain>
    </source>
</reference>
<gene>
    <name evidence="2" type="ORF">SAMN07250955_11410</name>
</gene>
<dbReference type="AlphaFoldDB" id="A0A212RT46"/>
<protein>
    <submittedName>
        <fullName evidence="2">Enamine deaminase RidA, house cleaning of reactive enamine intermediates, YjgF/YER057c/UK114 family</fullName>
    </submittedName>
</protein>
<accession>A0A212RT46</accession>
<dbReference type="EMBL" id="FYEH01000014">
    <property type="protein sequence ID" value="SNB75778.1"/>
    <property type="molecule type" value="Genomic_DNA"/>
</dbReference>
<dbReference type="SUPFAM" id="SSF55298">
    <property type="entry name" value="YjgF-like"/>
    <property type="match status" value="1"/>
</dbReference>
<dbReference type="Gene3D" id="3.30.1330.40">
    <property type="entry name" value="RutC-like"/>
    <property type="match status" value="1"/>
</dbReference>
<dbReference type="Proteomes" id="UP000197065">
    <property type="component" value="Unassembled WGS sequence"/>
</dbReference>
<feature type="domain" description="Chorismatase FkbO/Hyg5-like N-terminal" evidence="1">
    <location>
        <begin position="13"/>
        <end position="131"/>
    </location>
</feature>
<organism evidence="2 3">
    <name type="scientific">Arboricoccus pini</name>
    <dbReference type="NCBI Taxonomy" id="1963835"/>
    <lineage>
        <taxon>Bacteria</taxon>
        <taxon>Pseudomonadati</taxon>
        <taxon>Pseudomonadota</taxon>
        <taxon>Alphaproteobacteria</taxon>
        <taxon>Geminicoccales</taxon>
        <taxon>Geminicoccaceae</taxon>
        <taxon>Arboricoccus</taxon>
    </lineage>
</organism>
<name>A0A212RT46_9PROT</name>
<dbReference type="InterPro" id="IPR035959">
    <property type="entry name" value="RutC-like_sf"/>
</dbReference>
<evidence type="ECO:0000259" key="1">
    <source>
        <dbReference type="Pfam" id="PF21168"/>
    </source>
</evidence>
<proteinExistence type="predicted"/>
<dbReference type="Pfam" id="PF21168">
    <property type="entry name" value="FkbO_Hyg5-like_N"/>
    <property type="match status" value="1"/>
</dbReference>
<sequence>MPQPVLAGSPRLEVWRTSKRVRYAREGDVLTARADGILLAMAMIPANQAILARTEDVYGALFRAKGSLHWQRLHNYIPAILGAEDGNERYRLFNAGRQAAFAAALHPVEAAPAACGLGAPATSPLLVYGLATAEPGRPIENPDQVSAYRYPPRYGSAPPIFARATHGGGAAARLFFLSGTAAILGHESLHPGDVAAQLETTIANIRKLIEAAAAQGDRVRAEKLRLRVYLKHEADLPEIQAGLARLLPEIEPPPILAADICRPELLVEIEGHAALTR</sequence>
<dbReference type="InterPro" id="IPR049368">
    <property type="entry name" value="FkbO_Hyg5-like_N"/>
</dbReference>